<reference evidence="1 2" key="1">
    <citation type="journal article" date="2013" name="Genome Announc.">
        <title>Draft Genome Sequence of Winogradskyella psychrotolerans RS-3T, Isolated from the Marine Transect of Kongsfjorden, Ny-Alesund, Svalbard, Arctic Ocean.</title>
        <authorList>
            <person name="Kumar Pinnaka A."/>
            <person name="Ara S."/>
            <person name="Singh A."/>
            <person name="Shivaji S."/>
        </authorList>
    </citation>
    <scope>NUCLEOTIDE SEQUENCE [LARGE SCALE GENOMIC DNA]</scope>
    <source>
        <strain evidence="1 2">RS-3</strain>
    </source>
</reference>
<evidence type="ECO:0000313" key="2">
    <source>
        <dbReference type="Proteomes" id="UP000014962"/>
    </source>
</evidence>
<gene>
    <name evidence="1" type="ORF">ADIWIN_0440</name>
</gene>
<name>S7VW82_9FLAO</name>
<comment type="caution">
    <text evidence="1">The sequence shown here is derived from an EMBL/GenBank/DDBJ whole genome shotgun (WGS) entry which is preliminary data.</text>
</comment>
<organism evidence="1 2">
    <name type="scientific">Winogradskyella psychrotolerans RS-3</name>
    <dbReference type="NCBI Taxonomy" id="641526"/>
    <lineage>
        <taxon>Bacteria</taxon>
        <taxon>Pseudomonadati</taxon>
        <taxon>Bacteroidota</taxon>
        <taxon>Flavobacteriia</taxon>
        <taxon>Flavobacteriales</taxon>
        <taxon>Flavobacteriaceae</taxon>
        <taxon>Winogradskyella</taxon>
    </lineage>
</organism>
<dbReference type="AlphaFoldDB" id="S7VW82"/>
<dbReference type="EMBL" id="ATMR01000030">
    <property type="protein sequence ID" value="EPR74540.1"/>
    <property type="molecule type" value="Genomic_DNA"/>
</dbReference>
<dbReference type="Proteomes" id="UP000014962">
    <property type="component" value="Unassembled WGS sequence"/>
</dbReference>
<keyword evidence="2" id="KW-1185">Reference proteome</keyword>
<proteinExistence type="predicted"/>
<accession>S7VW82</accession>
<protein>
    <submittedName>
        <fullName evidence="1">Uncharacterized protein</fullName>
    </submittedName>
</protein>
<evidence type="ECO:0000313" key="1">
    <source>
        <dbReference type="EMBL" id="EPR74540.1"/>
    </source>
</evidence>
<sequence>MEPTLSQNFVMTSPIQILGRRAAKILYFCNLFDGTYGR</sequence>
<dbReference type="STRING" id="641526.ADIWIN_0440"/>